<dbReference type="SMART" id="SM00389">
    <property type="entry name" value="HOX"/>
    <property type="match status" value="1"/>
</dbReference>
<dbReference type="CDD" id="cd00086">
    <property type="entry name" value="homeodomain"/>
    <property type="match status" value="1"/>
</dbReference>
<evidence type="ECO:0000256" key="2">
    <source>
        <dbReference type="ARBA" id="ARBA00023125"/>
    </source>
</evidence>
<dbReference type="InterPro" id="IPR050848">
    <property type="entry name" value="Homeobox_TF"/>
</dbReference>
<dbReference type="Proteomes" id="UP000267029">
    <property type="component" value="Unassembled WGS sequence"/>
</dbReference>
<evidence type="ECO:0000256" key="4">
    <source>
        <dbReference type="ARBA" id="ARBA00023242"/>
    </source>
</evidence>
<dbReference type="PROSITE" id="PS50071">
    <property type="entry name" value="HOMEOBOX_2"/>
    <property type="match status" value="1"/>
</dbReference>
<dbReference type="PROSITE" id="PS00027">
    <property type="entry name" value="HOMEOBOX_1"/>
    <property type="match status" value="1"/>
</dbReference>
<dbReference type="PANTHER" id="PTHR24333">
    <property type="entry name" value="HOMEO BOX HB9 LIKE A-RELATED"/>
    <property type="match status" value="1"/>
</dbReference>
<evidence type="ECO:0000313" key="10">
    <source>
        <dbReference type="Proteomes" id="UP000267029"/>
    </source>
</evidence>
<feature type="compositionally biased region" description="Polar residues" evidence="7">
    <location>
        <begin position="278"/>
        <end position="287"/>
    </location>
</feature>
<feature type="DNA-binding region" description="Homeobox" evidence="5">
    <location>
        <begin position="120"/>
        <end position="179"/>
    </location>
</feature>
<evidence type="ECO:0000256" key="6">
    <source>
        <dbReference type="RuleBase" id="RU000682"/>
    </source>
</evidence>
<dbReference type="SUPFAM" id="SSF46689">
    <property type="entry name" value="Homeodomain-like"/>
    <property type="match status" value="1"/>
</dbReference>
<evidence type="ECO:0000313" key="9">
    <source>
        <dbReference type="EMBL" id="VDD79959.1"/>
    </source>
</evidence>
<keyword evidence="10" id="KW-1185">Reference proteome</keyword>
<organism evidence="9 10">
    <name type="scientific">Mesocestoides corti</name>
    <name type="common">Flatworm</name>
    <dbReference type="NCBI Taxonomy" id="53468"/>
    <lineage>
        <taxon>Eukaryota</taxon>
        <taxon>Metazoa</taxon>
        <taxon>Spiralia</taxon>
        <taxon>Lophotrochozoa</taxon>
        <taxon>Platyhelminthes</taxon>
        <taxon>Cestoda</taxon>
        <taxon>Eucestoda</taxon>
        <taxon>Cyclophyllidea</taxon>
        <taxon>Mesocestoididae</taxon>
        <taxon>Mesocestoides</taxon>
    </lineage>
</organism>
<dbReference type="OrthoDB" id="6159439at2759"/>
<feature type="region of interest" description="Disordered" evidence="7">
    <location>
        <begin position="223"/>
        <end position="251"/>
    </location>
</feature>
<dbReference type="AlphaFoldDB" id="A0A0R3UFP7"/>
<feature type="region of interest" description="Disordered" evidence="7">
    <location>
        <begin position="278"/>
        <end position="300"/>
    </location>
</feature>
<dbReference type="PANTHER" id="PTHR24333:SF5">
    <property type="entry name" value="VENT HOMEOBOX"/>
    <property type="match status" value="1"/>
</dbReference>
<dbReference type="STRING" id="53468.A0A0R3UFP7"/>
<evidence type="ECO:0000256" key="7">
    <source>
        <dbReference type="SAM" id="MobiDB-lite"/>
    </source>
</evidence>
<evidence type="ECO:0000259" key="8">
    <source>
        <dbReference type="PROSITE" id="PS50071"/>
    </source>
</evidence>
<protein>
    <recommendedName>
        <fullName evidence="8">Homeobox domain-containing protein</fullName>
    </recommendedName>
</protein>
<evidence type="ECO:0000256" key="5">
    <source>
        <dbReference type="PROSITE-ProRule" id="PRU00108"/>
    </source>
</evidence>
<feature type="domain" description="Homeobox" evidence="8">
    <location>
        <begin position="118"/>
        <end position="178"/>
    </location>
</feature>
<dbReference type="InterPro" id="IPR001356">
    <property type="entry name" value="HD"/>
</dbReference>
<dbReference type="GO" id="GO:0005634">
    <property type="term" value="C:nucleus"/>
    <property type="evidence" value="ECO:0007669"/>
    <property type="project" value="UniProtKB-SubCell"/>
</dbReference>
<keyword evidence="2 5" id="KW-0238">DNA-binding</keyword>
<dbReference type="InterPro" id="IPR020479">
    <property type="entry name" value="HD_metazoa"/>
</dbReference>
<comment type="subcellular location">
    <subcellularLocation>
        <location evidence="1 5 6">Nucleus</location>
    </subcellularLocation>
</comment>
<accession>A0A0R3UFP7</accession>
<gene>
    <name evidence="9" type="ORF">MCOS_LOCUS5962</name>
</gene>
<dbReference type="GO" id="GO:0000981">
    <property type="term" value="F:DNA-binding transcription factor activity, RNA polymerase II-specific"/>
    <property type="evidence" value="ECO:0007669"/>
    <property type="project" value="InterPro"/>
</dbReference>
<dbReference type="InterPro" id="IPR017970">
    <property type="entry name" value="Homeobox_CS"/>
</dbReference>
<keyword evidence="4 5" id="KW-0539">Nucleus</keyword>
<evidence type="ECO:0000256" key="1">
    <source>
        <dbReference type="ARBA" id="ARBA00004123"/>
    </source>
</evidence>
<sequence length="300" mass="32798">MTTRVPSFMIRDLLTPEDSRQSPKATEGELVEGVRTDAGSDGLVCLLGATTISGHFDFPRDFKGLLILSQIDNPGEEPQEIGTHEDFPYILGTAVKNASSQSQQLLSTADQSDDGLLKKPRKARTAFTDSQLTELERNFESQKYLSVQDRIQLANRLKLNDTQVKTWYQNRRTKWKRQTAVGLELLAETGNFIAVKRILQTSPYWALHPATEAILANMEAISRQPPQSTDSSSPLPPSAAPPTSESANSIADEGALKSAPDGLHQFLQSLLIPNPAPSNTFAASPSSWPGPIMSPHQGFC</sequence>
<name>A0A0R3UFP7_MESCO</name>
<evidence type="ECO:0000256" key="3">
    <source>
        <dbReference type="ARBA" id="ARBA00023155"/>
    </source>
</evidence>
<dbReference type="InterPro" id="IPR009057">
    <property type="entry name" value="Homeodomain-like_sf"/>
</dbReference>
<dbReference type="PRINTS" id="PR00024">
    <property type="entry name" value="HOMEOBOX"/>
</dbReference>
<dbReference type="GO" id="GO:0003677">
    <property type="term" value="F:DNA binding"/>
    <property type="evidence" value="ECO:0007669"/>
    <property type="project" value="UniProtKB-UniRule"/>
</dbReference>
<dbReference type="EMBL" id="UXSR01005225">
    <property type="protein sequence ID" value="VDD79959.1"/>
    <property type="molecule type" value="Genomic_DNA"/>
</dbReference>
<dbReference type="Gene3D" id="1.10.10.60">
    <property type="entry name" value="Homeodomain-like"/>
    <property type="match status" value="1"/>
</dbReference>
<reference evidence="9 10" key="1">
    <citation type="submission" date="2018-10" db="EMBL/GenBank/DDBJ databases">
        <authorList>
            <consortium name="Pathogen Informatics"/>
        </authorList>
    </citation>
    <scope>NUCLEOTIDE SEQUENCE [LARGE SCALE GENOMIC DNA]</scope>
</reference>
<proteinExistence type="predicted"/>
<keyword evidence="3 5" id="KW-0371">Homeobox</keyword>
<dbReference type="Pfam" id="PF00046">
    <property type="entry name" value="Homeodomain"/>
    <property type="match status" value="1"/>
</dbReference>
<feature type="compositionally biased region" description="Low complexity" evidence="7">
    <location>
        <begin position="223"/>
        <end position="233"/>
    </location>
</feature>